<accession>A0ABS2QA46</accession>
<keyword evidence="2" id="KW-1185">Reference proteome</keyword>
<name>A0ABS2QA46_9BACL</name>
<dbReference type="Pfam" id="PF09660">
    <property type="entry name" value="DUF2397"/>
    <property type="match status" value="1"/>
</dbReference>
<comment type="caution">
    <text evidence="1">The sequence shown here is derived from an EMBL/GenBank/DDBJ whole genome shotgun (WGS) entry which is preliminary data.</text>
</comment>
<organism evidence="1 2">
    <name type="scientific">Sporolactobacillus spathodeae</name>
    <dbReference type="NCBI Taxonomy" id="1465502"/>
    <lineage>
        <taxon>Bacteria</taxon>
        <taxon>Bacillati</taxon>
        <taxon>Bacillota</taxon>
        <taxon>Bacilli</taxon>
        <taxon>Bacillales</taxon>
        <taxon>Sporolactobacillaceae</taxon>
        <taxon>Sporolactobacillus</taxon>
    </lineage>
</organism>
<gene>
    <name evidence="1" type="ORF">JOC27_002096</name>
</gene>
<protein>
    <submittedName>
        <fullName evidence="1">Uncharacterized protein (TIGR02677 family)</fullName>
    </submittedName>
</protein>
<dbReference type="RefSeq" id="WP_205007186.1">
    <property type="nucleotide sequence ID" value="NZ_CBCRXA010000028.1"/>
</dbReference>
<evidence type="ECO:0000313" key="2">
    <source>
        <dbReference type="Proteomes" id="UP000823201"/>
    </source>
</evidence>
<dbReference type="InterPro" id="IPR013493">
    <property type="entry name" value="CHP02677"/>
</dbReference>
<dbReference type="Proteomes" id="UP000823201">
    <property type="component" value="Unassembled WGS sequence"/>
</dbReference>
<evidence type="ECO:0000313" key="1">
    <source>
        <dbReference type="EMBL" id="MBM7658634.1"/>
    </source>
</evidence>
<dbReference type="EMBL" id="JAFBEV010000020">
    <property type="protein sequence ID" value="MBM7658634.1"/>
    <property type="molecule type" value="Genomic_DNA"/>
</dbReference>
<proteinExistence type="predicted"/>
<sequence>MDVTQFQKIKEASYLTAENAVRYRIILRFFYIEHERMKDLLYPADVFRFVRSVKGMEDYTETMLEQDLATLVSWKNIIPRQEMKEPKSIEEYKRKRFRYQVTPYTVEFERLLAELEKKGEAFGGQLEKSSFERLLKALVALPTMTKENAYEGWQDLLHHFKQIKTNTSDYIGYLNSERMESSMQTEAFLVYKDQFIHYLRDFIIALQQTALKIQSALRATDSALLAKIAEAILVHERAIPRVGGEQLDEKALSEDFYATWRNIQSWFISNETGESEYLSLQQQTNEAIRRMTRFIQRFGERLQQRRSRKKDFLQIARWFNDCATLEEAHQLSATVFGVFHTRHFVAEPSATSDIYADLWQEKPSETVITPRVQGYREKTRPAAFKVHQEEKRAAQEEFLKKREQLKARLATYIHEGKIVLSHETFIDKETRKLLLYWLAKSQLQERHLVQTEFGQRVTVRVDPERRVQIHSEDGVLDMPDTIYVFQ</sequence>
<reference evidence="1 2" key="1">
    <citation type="submission" date="2021-01" db="EMBL/GenBank/DDBJ databases">
        <title>Genomic Encyclopedia of Type Strains, Phase IV (KMG-IV): sequencing the most valuable type-strain genomes for metagenomic binning, comparative biology and taxonomic classification.</title>
        <authorList>
            <person name="Goeker M."/>
        </authorList>
    </citation>
    <scope>NUCLEOTIDE SEQUENCE [LARGE SCALE GENOMIC DNA]</scope>
    <source>
        <strain evidence="1 2">DSM 100968</strain>
    </source>
</reference>
<dbReference type="NCBIfam" id="TIGR02677">
    <property type="entry name" value="TIGR02677 family protein"/>
    <property type="match status" value="1"/>
</dbReference>